<proteinExistence type="predicted"/>
<evidence type="ECO:0000313" key="2">
    <source>
        <dbReference type="Proteomes" id="UP001207468"/>
    </source>
</evidence>
<sequence length="1133" mass="120727">MPCSIPSSPIQHRSSPTDSPFPHPNSTPPHPLKRALRFSANNDFLHKFTKPTTDHWSARDSRTRTFSMTANAKSGSKGKDPDAFDTLDSGSFSSSLALDDMVPFTKKSARASTLPRPTTADSTAGSPQRRYRSSILGVASDALRFGRRRRSIKELPPPPQPRLLVPDVIEVRASSLTPTFDEDEEAEREQLRAAAVQSVGFDVDISRPPDRQNTAFGDHQGDTNEKEDHSHANDCENGHVSPPISPTSLPPSADCSLLDSVGSTQPVRSHGRMSTTPPIRAAQHMSMPSTAPLAADALAFPSTRAQVAVHEQLSATLPKHYPPPSLLMLALSKQWKARHVVFSAPVLAGASYLHVFKSSAADERELERLEINERSVVFVNDEDVGGRRGVVRVGGVDVGALRRELNGEENGMTMMLLQIVDANESQNWINAIKKAVLGQRSVRAGLGIPSDSSGMPEPRGDLDVMLSMRKQGILPSPVKPSFNSPEDTIKLRHTGSSEEVSVTPRPPSIRSRPASPRAPNGVLSLKSLFSVSGSGSSRPRSPSSARTISPNAASGESLGSAANSLFGMRTIADSPLIKPYSMLPPTGPAIDPAAQLQRKIIDTQPSLDWAPLEKSRPPRPMSPSLNPPPPRRRAYTTNEPRQAPSSPDSGPFVYNHGNASTAGSFGIPVPATASPSMERTCSDRAKPRTDSMSSAYTTMSARRWSRQSSSPPGPTLTDEDSATPKCTVPQQPPWQNGLLASHESDLSPSRSSLQSQKTLPSFISGLHVASKRASTSSSVHSVATTNSNSQHIGSFSITRAVASHRVSVPPPPRPAPSTALPPTPTGSDTECPVSAPMPTVKTIRRNSLARRALRLSLGQPATSLPTHGYALHDGASTAPPSRSHSRSTSIDSVPRSSLSHNHVIPPAFLAPPSPPPTRPLPAPPFVAPTPTPTPLPVIPRTASLKQRLRILSVPSGRSTPPPHSMATVVPPVLSSLEIPTTMPVTPICERIAHIAPDADFLNLDGETPVATVPPLAALGAALFEEADAATALPPHSFPLPLRRDQYRPSLPPLPLPPPPPPQERSPQHMTVLSPPPRKGSIRPLPSPALPSPEQERGPGAARDDEGMLPLTPPPLDLARNTSTLSLSIVSGAV</sequence>
<evidence type="ECO:0000313" key="1">
    <source>
        <dbReference type="EMBL" id="KAI9508402.1"/>
    </source>
</evidence>
<protein>
    <submittedName>
        <fullName evidence="1">Uncharacterized protein</fullName>
    </submittedName>
</protein>
<dbReference type="Proteomes" id="UP001207468">
    <property type="component" value="Unassembled WGS sequence"/>
</dbReference>
<keyword evidence="2" id="KW-1185">Reference proteome</keyword>
<reference evidence="1" key="1">
    <citation type="submission" date="2021-03" db="EMBL/GenBank/DDBJ databases">
        <title>Evolutionary priming and transition to the ectomycorrhizal habit in an iconic lineage of mushroom-forming fungi: is preadaptation a requirement?</title>
        <authorList>
            <consortium name="DOE Joint Genome Institute"/>
            <person name="Looney B.P."/>
            <person name="Miyauchi S."/>
            <person name="Morin E."/>
            <person name="Drula E."/>
            <person name="Courty P.E."/>
            <person name="Chicoki N."/>
            <person name="Fauchery L."/>
            <person name="Kohler A."/>
            <person name="Kuo A."/>
            <person name="LaButti K."/>
            <person name="Pangilinan J."/>
            <person name="Lipzen A."/>
            <person name="Riley R."/>
            <person name="Andreopoulos W."/>
            <person name="He G."/>
            <person name="Johnson J."/>
            <person name="Barry K.W."/>
            <person name="Grigoriev I.V."/>
            <person name="Nagy L."/>
            <person name="Hibbett D."/>
            <person name="Henrissat B."/>
            <person name="Matheny P.B."/>
            <person name="Labbe J."/>
            <person name="Martin A.F."/>
        </authorList>
    </citation>
    <scope>NUCLEOTIDE SEQUENCE</scope>
    <source>
        <strain evidence="1">BPL698</strain>
    </source>
</reference>
<organism evidence="1 2">
    <name type="scientific">Russula earlei</name>
    <dbReference type="NCBI Taxonomy" id="71964"/>
    <lineage>
        <taxon>Eukaryota</taxon>
        <taxon>Fungi</taxon>
        <taxon>Dikarya</taxon>
        <taxon>Basidiomycota</taxon>
        <taxon>Agaricomycotina</taxon>
        <taxon>Agaricomycetes</taxon>
        <taxon>Russulales</taxon>
        <taxon>Russulaceae</taxon>
        <taxon>Russula</taxon>
    </lineage>
</organism>
<dbReference type="EMBL" id="JAGFNK010000092">
    <property type="protein sequence ID" value="KAI9508402.1"/>
    <property type="molecule type" value="Genomic_DNA"/>
</dbReference>
<comment type="caution">
    <text evidence="1">The sequence shown here is derived from an EMBL/GenBank/DDBJ whole genome shotgun (WGS) entry which is preliminary data.</text>
</comment>
<gene>
    <name evidence="1" type="ORF">F5148DRAFT_911360</name>
</gene>
<name>A0ACC0UA87_9AGAM</name>
<accession>A0ACC0UA87</accession>